<dbReference type="InterPro" id="IPR011010">
    <property type="entry name" value="DNA_brk_join_enz"/>
</dbReference>
<dbReference type="Pfam" id="PF02899">
    <property type="entry name" value="Phage_int_SAM_1"/>
    <property type="match status" value="1"/>
</dbReference>
<dbReference type="InterPro" id="IPR010998">
    <property type="entry name" value="Integrase_recombinase_N"/>
</dbReference>
<name>A0ABX9A317_9SPHN</name>
<feature type="domain" description="Core-binding (CB)" evidence="7">
    <location>
        <begin position="1"/>
        <end position="87"/>
    </location>
</feature>
<dbReference type="EMBL" id="CP081294">
    <property type="protein sequence ID" value="QZD95457.1"/>
    <property type="molecule type" value="Genomic_DNA"/>
</dbReference>
<dbReference type="InterPro" id="IPR044068">
    <property type="entry name" value="CB"/>
</dbReference>
<evidence type="ECO:0000313" key="9">
    <source>
        <dbReference type="Proteomes" id="UP000824321"/>
    </source>
</evidence>
<dbReference type="InterPro" id="IPR013762">
    <property type="entry name" value="Integrase-like_cat_sf"/>
</dbReference>
<evidence type="ECO:0000256" key="2">
    <source>
        <dbReference type="ARBA" id="ARBA00023125"/>
    </source>
</evidence>
<keyword evidence="9" id="KW-1185">Reference proteome</keyword>
<reference evidence="8 9" key="1">
    <citation type="submission" date="2021-08" db="EMBL/GenBank/DDBJ databases">
        <title>Comparative Genomics Analysis of the Genus Qipengyuania Reveals Extensive Genetic Diversity and Metabolic Versatility, Including the Description of Fifteen Novel Species.</title>
        <authorList>
            <person name="Liu Y."/>
        </authorList>
    </citation>
    <scope>NUCLEOTIDE SEQUENCE [LARGE SCALE GENOMIC DNA]</scope>
    <source>
        <strain evidence="8 9">1NDH1</strain>
    </source>
</reference>
<dbReference type="PANTHER" id="PTHR30349">
    <property type="entry name" value="PHAGE INTEGRASE-RELATED"/>
    <property type="match status" value="1"/>
</dbReference>
<keyword evidence="3" id="KW-0233">DNA recombination</keyword>
<evidence type="ECO:0000256" key="5">
    <source>
        <dbReference type="SAM" id="MobiDB-lite"/>
    </source>
</evidence>
<dbReference type="PANTHER" id="PTHR30349:SF90">
    <property type="entry name" value="TYROSINE RECOMBINASE XERD"/>
    <property type="match status" value="1"/>
</dbReference>
<evidence type="ECO:0000259" key="6">
    <source>
        <dbReference type="PROSITE" id="PS51898"/>
    </source>
</evidence>
<protein>
    <submittedName>
        <fullName evidence="8">Tyrosine recombinase XerC</fullName>
    </submittedName>
</protein>
<evidence type="ECO:0000256" key="4">
    <source>
        <dbReference type="PROSITE-ProRule" id="PRU01248"/>
    </source>
</evidence>
<proteinExistence type="predicted"/>
<keyword evidence="1" id="KW-0229">DNA integration</keyword>
<evidence type="ECO:0000256" key="3">
    <source>
        <dbReference type="ARBA" id="ARBA00023172"/>
    </source>
</evidence>
<accession>A0ABX9A317</accession>
<feature type="region of interest" description="Disordered" evidence="5">
    <location>
        <begin position="97"/>
        <end position="116"/>
    </location>
</feature>
<dbReference type="SUPFAM" id="SSF56349">
    <property type="entry name" value="DNA breaking-rejoining enzymes"/>
    <property type="match status" value="1"/>
</dbReference>
<dbReference type="RefSeq" id="WP_221431196.1">
    <property type="nucleotide sequence ID" value="NZ_CP081294.1"/>
</dbReference>
<dbReference type="InterPro" id="IPR004107">
    <property type="entry name" value="Integrase_SAM-like_N"/>
</dbReference>
<dbReference type="Gene3D" id="1.10.150.130">
    <property type="match status" value="1"/>
</dbReference>
<dbReference type="PROSITE" id="PS51898">
    <property type="entry name" value="TYR_RECOMBINASE"/>
    <property type="match status" value="1"/>
</dbReference>
<dbReference type="PROSITE" id="PS51900">
    <property type="entry name" value="CB"/>
    <property type="match status" value="1"/>
</dbReference>
<evidence type="ECO:0000259" key="7">
    <source>
        <dbReference type="PROSITE" id="PS51900"/>
    </source>
</evidence>
<gene>
    <name evidence="8" type="ORF">K3136_01640</name>
</gene>
<sequence length="299" mass="32374">MSRQDVLKAWHDHLALGLRRSPHTVRAYHKAAERLLTRTDFSSFEQVAGLTAGKLRTHLAARRADGLSNASAARELSALKSFVSYCRAQAGMDVTDAPRLRGPRLKKGLPRPVSPDDAMGLAETVEALSAEDWTGARDRAVLLLLYGAGMRISEALSLTGEVLPMGDTITVTGKGNKQRVVPIVPLIREAIDDYVRKSPWPFGKGDPLFRGVKGGVLSQGVVQKAVARARRALGLPDTATPHALRHSFATHLLGAGVDLRSLQELLGHASLGSTQIYTKVDAATLLDTYRSAHPRERDD</sequence>
<dbReference type="Pfam" id="PF00589">
    <property type="entry name" value="Phage_integrase"/>
    <property type="match status" value="1"/>
</dbReference>
<keyword evidence="2 4" id="KW-0238">DNA-binding</keyword>
<evidence type="ECO:0000313" key="8">
    <source>
        <dbReference type="EMBL" id="QZD95457.1"/>
    </source>
</evidence>
<feature type="domain" description="Tyr recombinase" evidence="6">
    <location>
        <begin position="108"/>
        <end position="290"/>
    </location>
</feature>
<dbReference type="Gene3D" id="1.10.443.10">
    <property type="entry name" value="Intergrase catalytic core"/>
    <property type="match status" value="1"/>
</dbReference>
<evidence type="ECO:0000256" key="1">
    <source>
        <dbReference type="ARBA" id="ARBA00022908"/>
    </source>
</evidence>
<dbReference type="InterPro" id="IPR050090">
    <property type="entry name" value="Tyrosine_recombinase_XerCD"/>
</dbReference>
<dbReference type="Proteomes" id="UP000824321">
    <property type="component" value="Chromosome"/>
</dbReference>
<dbReference type="InterPro" id="IPR002104">
    <property type="entry name" value="Integrase_catalytic"/>
</dbReference>
<organism evidence="8 9">
    <name type="scientific">Qipengyuania gelatinilytica</name>
    <dbReference type="NCBI Taxonomy" id="2867231"/>
    <lineage>
        <taxon>Bacteria</taxon>
        <taxon>Pseudomonadati</taxon>
        <taxon>Pseudomonadota</taxon>
        <taxon>Alphaproteobacteria</taxon>
        <taxon>Sphingomonadales</taxon>
        <taxon>Erythrobacteraceae</taxon>
        <taxon>Qipengyuania</taxon>
    </lineage>
</organism>